<comment type="caution">
    <text evidence="1">The sequence shown here is derived from an EMBL/GenBank/DDBJ whole genome shotgun (WGS) entry which is preliminary data.</text>
</comment>
<organism evidence="1 2">
    <name type="scientific">Sphingomonas immobilis</name>
    <dbReference type="NCBI Taxonomy" id="3063997"/>
    <lineage>
        <taxon>Bacteria</taxon>
        <taxon>Pseudomonadati</taxon>
        <taxon>Pseudomonadota</taxon>
        <taxon>Alphaproteobacteria</taxon>
        <taxon>Sphingomonadales</taxon>
        <taxon>Sphingomonadaceae</taxon>
        <taxon>Sphingomonas</taxon>
    </lineage>
</organism>
<evidence type="ECO:0000313" key="1">
    <source>
        <dbReference type="EMBL" id="MDO7840904.1"/>
    </source>
</evidence>
<dbReference type="EMBL" id="JAUQSZ010000001">
    <property type="protein sequence ID" value="MDO7840904.1"/>
    <property type="molecule type" value="Genomic_DNA"/>
</dbReference>
<sequence>MNASIHFRADHELVARVIAEKLRRRTDRARIEDGFRVDPPRGEGRRAN</sequence>
<reference evidence="1" key="1">
    <citation type="submission" date="2023-07" db="EMBL/GenBank/DDBJ databases">
        <authorList>
            <person name="Kim M.K."/>
        </authorList>
    </citation>
    <scope>NUCLEOTIDE SEQUENCE</scope>
    <source>
        <strain evidence="1">CA1-15</strain>
    </source>
</reference>
<evidence type="ECO:0000313" key="2">
    <source>
        <dbReference type="Proteomes" id="UP001176468"/>
    </source>
</evidence>
<name>A0ABT8ZUU3_9SPHN</name>
<keyword evidence="2" id="KW-1185">Reference proteome</keyword>
<proteinExistence type="predicted"/>
<dbReference type="RefSeq" id="WP_304559234.1">
    <property type="nucleotide sequence ID" value="NZ_JAUQSZ010000001.1"/>
</dbReference>
<dbReference type="Proteomes" id="UP001176468">
    <property type="component" value="Unassembled WGS sequence"/>
</dbReference>
<protein>
    <submittedName>
        <fullName evidence="1">Uncharacterized protein</fullName>
    </submittedName>
</protein>
<accession>A0ABT8ZUU3</accession>
<gene>
    <name evidence="1" type="ORF">Q5H94_01070</name>
</gene>